<evidence type="ECO:0000313" key="2">
    <source>
        <dbReference type="Proteomes" id="UP000801492"/>
    </source>
</evidence>
<dbReference type="AlphaFoldDB" id="A0A8K0G1U1"/>
<dbReference type="InterPro" id="IPR036397">
    <property type="entry name" value="RNaseH_sf"/>
</dbReference>
<name>A0A8K0G1U1_IGNLU</name>
<gene>
    <name evidence="1" type="ORF">ILUMI_23523</name>
</gene>
<dbReference type="GO" id="GO:0003676">
    <property type="term" value="F:nucleic acid binding"/>
    <property type="evidence" value="ECO:0007669"/>
    <property type="project" value="InterPro"/>
</dbReference>
<evidence type="ECO:0000313" key="1">
    <source>
        <dbReference type="EMBL" id="KAF2882659.1"/>
    </source>
</evidence>
<dbReference type="Proteomes" id="UP000801492">
    <property type="component" value="Unassembled WGS sequence"/>
</dbReference>
<dbReference type="Gene3D" id="3.30.420.10">
    <property type="entry name" value="Ribonuclease H-like superfamily/Ribonuclease H"/>
    <property type="match status" value="1"/>
</dbReference>
<sequence length="145" mass="16194">MALTSNGVKAQTALLINKTTPIRGNITKGIKKLLELTNQEITDVTSMFIGANNKFHELFKSSNFESEVTNVLKRDKICWHFILPCIPNFGGIWEARVKAVKVHLKKNNDPMDLQALTPDHLLSETPLNFIPEADLTSLPPGRLLC</sequence>
<comment type="caution">
    <text evidence="1">The sequence shown here is derived from an EMBL/GenBank/DDBJ whole genome shotgun (WGS) entry which is preliminary data.</text>
</comment>
<accession>A0A8K0G1U1</accession>
<dbReference type="OrthoDB" id="6763816at2759"/>
<keyword evidence="2" id="KW-1185">Reference proteome</keyword>
<protein>
    <submittedName>
        <fullName evidence="1">Uncharacterized protein</fullName>
    </submittedName>
</protein>
<organism evidence="1 2">
    <name type="scientific">Ignelater luminosus</name>
    <name type="common">Cucubano</name>
    <name type="synonym">Pyrophorus luminosus</name>
    <dbReference type="NCBI Taxonomy" id="2038154"/>
    <lineage>
        <taxon>Eukaryota</taxon>
        <taxon>Metazoa</taxon>
        <taxon>Ecdysozoa</taxon>
        <taxon>Arthropoda</taxon>
        <taxon>Hexapoda</taxon>
        <taxon>Insecta</taxon>
        <taxon>Pterygota</taxon>
        <taxon>Neoptera</taxon>
        <taxon>Endopterygota</taxon>
        <taxon>Coleoptera</taxon>
        <taxon>Polyphaga</taxon>
        <taxon>Elateriformia</taxon>
        <taxon>Elateroidea</taxon>
        <taxon>Elateridae</taxon>
        <taxon>Agrypninae</taxon>
        <taxon>Pyrophorini</taxon>
        <taxon>Ignelater</taxon>
    </lineage>
</organism>
<dbReference type="EMBL" id="VTPC01090598">
    <property type="protein sequence ID" value="KAF2882659.1"/>
    <property type="molecule type" value="Genomic_DNA"/>
</dbReference>
<reference evidence="1" key="1">
    <citation type="submission" date="2019-08" db="EMBL/GenBank/DDBJ databases">
        <title>The genome of the North American firefly Photinus pyralis.</title>
        <authorList>
            <consortium name="Photinus pyralis genome working group"/>
            <person name="Fallon T.R."/>
            <person name="Sander Lower S.E."/>
            <person name="Weng J.-K."/>
        </authorList>
    </citation>
    <scope>NUCLEOTIDE SEQUENCE</scope>
    <source>
        <strain evidence="1">TRF0915ILg1</strain>
        <tissue evidence="1">Whole body</tissue>
    </source>
</reference>
<proteinExistence type="predicted"/>